<evidence type="ECO:0000259" key="3">
    <source>
        <dbReference type="PROSITE" id="PS50893"/>
    </source>
</evidence>
<keyword evidence="1" id="KW-0547">Nucleotide-binding</keyword>
<dbReference type="InterPro" id="IPR017871">
    <property type="entry name" value="ABC_transporter-like_CS"/>
</dbReference>
<dbReference type="InterPro" id="IPR003439">
    <property type="entry name" value="ABC_transporter-like_ATP-bd"/>
</dbReference>
<dbReference type="NCBIfam" id="TIGR03269">
    <property type="entry name" value="met_CoM_red_A2"/>
    <property type="match status" value="1"/>
</dbReference>
<dbReference type="SUPFAM" id="SSF52540">
    <property type="entry name" value="P-loop containing nucleoside triphosphate hydrolases"/>
    <property type="match status" value="2"/>
</dbReference>
<dbReference type="GO" id="GO:0016887">
    <property type="term" value="F:ATP hydrolysis activity"/>
    <property type="evidence" value="ECO:0007669"/>
    <property type="project" value="InterPro"/>
</dbReference>
<dbReference type="PANTHER" id="PTHR42764:SF2">
    <property type="entry name" value="ABC TRANSPORTER, ATP-BINDING PROTEIN"/>
    <property type="match status" value="1"/>
</dbReference>
<dbReference type="SMART" id="SM00382">
    <property type="entry name" value="AAA"/>
    <property type="match status" value="2"/>
</dbReference>
<dbReference type="GO" id="GO:0005524">
    <property type="term" value="F:ATP binding"/>
    <property type="evidence" value="ECO:0007669"/>
    <property type="project" value="UniProtKB-KW"/>
</dbReference>
<dbReference type="PROSITE" id="PS50893">
    <property type="entry name" value="ABC_TRANSPORTER_2"/>
    <property type="match status" value="2"/>
</dbReference>
<dbReference type="GO" id="GO:0019700">
    <property type="term" value="P:organic phosphonate catabolic process"/>
    <property type="evidence" value="ECO:0007669"/>
    <property type="project" value="TreeGrafter"/>
</dbReference>
<dbReference type="InterPro" id="IPR003593">
    <property type="entry name" value="AAA+_ATPase"/>
</dbReference>
<accession>A0A7G9YGD0</accession>
<organism evidence="4">
    <name type="scientific">Candidatus Methanogaster sp. ANME-2c ERB4</name>
    <dbReference type="NCBI Taxonomy" id="2759911"/>
    <lineage>
        <taxon>Archaea</taxon>
        <taxon>Methanobacteriati</taxon>
        <taxon>Methanobacteriota</taxon>
        <taxon>Stenosarchaea group</taxon>
        <taxon>Methanomicrobia</taxon>
        <taxon>Methanosarcinales</taxon>
        <taxon>ANME-2 cluster</taxon>
        <taxon>Candidatus Methanogasteraceae</taxon>
        <taxon>Candidatus Methanogaster</taxon>
    </lineage>
</organism>
<gene>
    <name evidence="4" type="primary">btuD_2</name>
    <name evidence="4" type="ORF">NBCJMJBN_00025</name>
</gene>
<evidence type="ECO:0000313" key="4">
    <source>
        <dbReference type="EMBL" id="QNO47064.1"/>
    </source>
</evidence>
<sequence>MTALIDIKNLTMEFKGKKVLKNINLTIEEGECIGILGRSGAGKTVLMHLLRGIKEHETSSGEVIYHIAYCENCAHAEPPSKVGTPCPKCGTELTPLDADFVSLDKYSPFRRSIATRIAIMLQRTFALYGDERVITNVINALIEIGYPATEAVDRAADLIDQVNLSHRMMHVARELSGGEKQRVVLARQLAKEPMVLLADEPTGTLDRRTAEAVHESIVTAKNDYGMTLAITSHWSGVVEELADRAILLEDGEIVEQGEPKKVVDRFMSMVGTVGSYTAEIGEPIIKVKDMKKTYISVDRGVVRAVDNISFEVSEGEIFGLVGVSGAGKTTASKILNGSVNATAGEVDVRIGDDWIDLTDRGAERAGRAVKHIGLLHQEYSLYPHRNVLDNLTESIGLELPGELGERKSILVLKTAGFTEERAREVLEKMPNELSVGEAHRVAMAQVLIKEPRIIILDEPTGTMDPVTRVDVTKSILEAREELGETFIIVSHDMDFVEDVCDRAALMRNGKITAIGDVNTVITKLDEGERDEMYKP</sequence>
<dbReference type="InterPro" id="IPR027417">
    <property type="entry name" value="P-loop_NTPase"/>
</dbReference>
<evidence type="ECO:0000256" key="1">
    <source>
        <dbReference type="ARBA" id="ARBA00022741"/>
    </source>
</evidence>
<reference evidence="4" key="1">
    <citation type="submission" date="2020-06" db="EMBL/GenBank/DDBJ databases">
        <title>Unique genomic features of the anaerobic methanotrophic archaea.</title>
        <authorList>
            <person name="Chadwick G.L."/>
            <person name="Skennerton C.T."/>
            <person name="Laso-Perez R."/>
            <person name="Leu A.O."/>
            <person name="Speth D.R."/>
            <person name="Yu H."/>
            <person name="Morgan-Lang C."/>
            <person name="Hatzenpichler R."/>
            <person name="Goudeau D."/>
            <person name="Malmstrom R."/>
            <person name="Brazelton W.J."/>
            <person name="Woyke T."/>
            <person name="Hallam S.J."/>
            <person name="Tyson G.W."/>
            <person name="Wegener G."/>
            <person name="Boetius A."/>
            <person name="Orphan V."/>
        </authorList>
    </citation>
    <scope>NUCLEOTIDE SEQUENCE</scope>
</reference>
<evidence type="ECO:0000256" key="2">
    <source>
        <dbReference type="ARBA" id="ARBA00022840"/>
    </source>
</evidence>
<keyword evidence="2 4" id="KW-0067">ATP-binding</keyword>
<protein>
    <submittedName>
        <fullName evidence="4">Vitamin B12 import ATP-binding protein BtuD</fullName>
    </submittedName>
</protein>
<feature type="domain" description="ABC transporter" evidence="3">
    <location>
        <begin position="5"/>
        <end position="275"/>
    </location>
</feature>
<dbReference type="PROSITE" id="PS00211">
    <property type="entry name" value="ABC_TRANSPORTER_1"/>
    <property type="match status" value="1"/>
</dbReference>
<feature type="domain" description="ABC transporter" evidence="3">
    <location>
        <begin position="285"/>
        <end position="533"/>
    </location>
</feature>
<name>A0A7G9YGD0_9EURY</name>
<dbReference type="InterPro" id="IPR017669">
    <property type="entry name" value="Me_Coenz_M_Rdtase_A2"/>
</dbReference>
<proteinExistence type="predicted"/>
<dbReference type="AlphaFoldDB" id="A0A7G9YGD0"/>
<dbReference type="EMBL" id="MT631239">
    <property type="protein sequence ID" value="QNO47064.1"/>
    <property type="molecule type" value="Genomic_DNA"/>
</dbReference>
<dbReference type="PANTHER" id="PTHR42764">
    <property type="entry name" value="PHOSPHONATES UTILIZATION ATP-BINDING PROTEIN PHNK-RELATED"/>
    <property type="match status" value="1"/>
</dbReference>
<dbReference type="Gene3D" id="3.40.50.300">
    <property type="entry name" value="P-loop containing nucleotide triphosphate hydrolases"/>
    <property type="match status" value="2"/>
</dbReference>
<dbReference type="Pfam" id="PF00005">
    <property type="entry name" value="ABC_tran"/>
    <property type="match status" value="2"/>
</dbReference>